<sequence length="77" mass="8562">MDFGKYKGNHLISVIGMAFLTNISALNSFGDPIKSLLFPYQCILCNVGDSYTPNSFTLFDILGYSIQPGRMDFKRTG</sequence>
<dbReference type="EMBL" id="UINC01031492">
    <property type="protein sequence ID" value="SVB17632.1"/>
    <property type="molecule type" value="Genomic_DNA"/>
</dbReference>
<name>A0A382BVU5_9ZZZZ</name>
<protein>
    <submittedName>
        <fullName evidence="1">Uncharacterized protein</fullName>
    </submittedName>
</protein>
<dbReference type="AlphaFoldDB" id="A0A382BVU5"/>
<organism evidence="1">
    <name type="scientific">marine metagenome</name>
    <dbReference type="NCBI Taxonomy" id="408172"/>
    <lineage>
        <taxon>unclassified sequences</taxon>
        <taxon>metagenomes</taxon>
        <taxon>ecological metagenomes</taxon>
    </lineage>
</organism>
<accession>A0A382BVU5</accession>
<gene>
    <name evidence="1" type="ORF">METZ01_LOCUS170486</name>
</gene>
<reference evidence="1" key="1">
    <citation type="submission" date="2018-05" db="EMBL/GenBank/DDBJ databases">
        <authorList>
            <person name="Lanie J.A."/>
            <person name="Ng W.-L."/>
            <person name="Kazmierczak K.M."/>
            <person name="Andrzejewski T.M."/>
            <person name="Davidsen T.M."/>
            <person name="Wayne K.J."/>
            <person name="Tettelin H."/>
            <person name="Glass J.I."/>
            <person name="Rusch D."/>
            <person name="Podicherti R."/>
            <person name="Tsui H.-C.T."/>
            <person name="Winkler M.E."/>
        </authorList>
    </citation>
    <scope>NUCLEOTIDE SEQUENCE</scope>
</reference>
<evidence type="ECO:0000313" key="1">
    <source>
        <dbReference type="EMBL" id="SVB17632.1"/>
    </source>
</evidence>
<proteinExistence type="predicted"/>